<dbReference type="Proteomes" id="UP001234880">
    <property type="component" value="Unassembled WGS sequence"/>
</dbReference>
<name>A0ABT9KL93_9ACTN</name>
<dbReference type="SUPFAM" id="SSF52980">
    <property type="entry name" value="Restriction endonuclease-like"/>
    <property type="match status" value="1"/>
</dbReference>
<comment type="caution">
    <text evidence="2">The sequence shown here is derived from an EMBL/GenBank/DDBJ whole genome shotgun (WGS) entry which is preliminary data.</text>
</comment>
<protein>
    <submittedName>
        <fullName evidence="2">Uma2 family endonuclease</fullName>
    </submittedName>
</protein>
<accession>A0ABT9KL93</accession>
<dbReference type="InterPro" id="IPR011335">
    <property type="entry name" value="Restrct_endonuc-II-like"/>
</dbReference>
<dbReference type="InterPro" id="IPR008538">
    <property type="entry name" value="Uma2"/>
</dbReference>
<evidence type="ECO:0000259" key="1">
    <source>
        <dbReference type="Pfam" id="PF05685"/>
    </source>
</evidence>
<dbReference type="Gene3D" id="3.90.1570.10">
    <property type="entry name" value="tt1808, chain A"/>
    <property type="match status" value="1"/>
</dbReference>
<keyword evidence="2" id="KW-0540">Nuclease</keyword>
<dbReference type="GO" id="GO:0004519">
    <property type="term" value="F:endonuclease activity"/>
    <property type="evidence" value="ECO:0007669"/>
    <property type="project" value="UniProtKB-KW"/>
</dbReference>
<keyword evidence="2" id="KW-0378">Hydrolase</keyword>
<evidence type="ECO:0000313" key="2">
    <source>
        <dbReference type="EMBL" id="MDP9609208.1"/>
    </source>
</evidence>
<dbReference type="Pfam" id="PF05685">
    <property type="entry name" value="Uma2"/>
    <property type="match status" value="1"/>
</dbReference>
<dbReference type="RefSeq" id="WP_062009264.1">
    <property type="nucleotide sequence ID" value="NZ_JAURUE010000001.1"/>
</dbReference>
<dbReference type="InterPro" id="IPR012296">
    <property type="entry name" value="Nuclease_put_TT1808"/>
</dbReference>
<keyword evidence="2" id="KW-0255">Endonuclease</keyword>
<feature type="domain" description="Putative restriction endonuclease" evidence="1">
    <location>
        <begin position="29"/>
        <end position="194"/>
    </location>
</feature>
<sequence>MALTAPERSARTDSGESMASSVEDAFVALSAAAPEGWRVELIEGEIHVVPPANGEHEEIVSEVADQVTSRRTNKELRTRTGLGLLVPGASTTGKVVPDIVIAPKGSFDDALEYHDPGAVMLVGEVTSHSTADNDRGPKLRGYAAAGIPFYLLIDRERNQAVLHSLPAGKRYTRKVEVDLSQPLSLPEPLGFDLDTSEF</sequence>
<dbReference type="PANTHER" id="PTHR35400">
    <property type="entry name" value="SLR1083 PROTEIN"/>
    <property type="match status" value="1"/>
</dbReference>
<dbReference type="EMBL" id="JAURUE010000001">
    <property type="protein sequence ID" value="MDP9609208.1"/>
    <property type="molecule type" value="Genomic_DNA"/>
</dbReference>
<organism evidence="2 3">
    <name type="scientific">Streptomyces demainii</name>
    <dbReference type="NCBI Taxonomy" id="588122"/>
    <lineage>
        <taxon>Bacteria</taxon>
        <taxon>Bacillati</taxon>
        <taxon>Actinomycetota</taxon>
        <taxon>Actinomycetes</taxon>
        <taxon>Kitasatosporales</taxon>
        <taxon>Streptomycetaceae</taxon>
        <taxon>Streptomyces</taxon>
    </lineage>
</organism>
<dbReference type="PANTHER" id="PTHR35400:SF3">
    <property type="entry name" value="SLL1072 PROTEIN"/>
    <property type="match status" value="1"/>
</dbReference>
<dbReference type="CDD" id="cd06260">
    <property type="entry name" value="DUF820-like"/>
    <property type="match status" value="1"/>
</dbReference>
<proteinExistence type="predicted"/>
<evidence type="ECO:0000313" key="3">
    <source>
        <dbReference type="Proteomes" id="UP001234880"/>
    </source>
</evidence>
<gene>
    <name evidence="2" type="ORF">JOF35_001485</name>
</gene>
<keyword evidence="3" id="KW-1185">Reference proteome</keyword>
<reference evidence="2 3" key="1">
    <citation type="submission" date="2023-07" db="EMBL/GenBank/DDBJ databases">
        <title>Sequencing the genomes of 1000 actinobacteria strains.</title>
        <authorList>
            <person name="Klenk H.-P."/>
        </authorList>
    </citation>
    <scope>NUCLEOTIDE SEQUENCE [LARGE SCALE GENOMIC DNA]</scope>
    <source>
        <strain evidence="2 3">DSM 41600</strain>
    </source>
</reference>